<keyword evidence="2" id="KW-1185">Reference proteome</keyword>
<dbReference type="AlphaFoldDB" id="A0ABC8U926"/>
<comment type="caution">
    <text evidence="1">The sequence shown here is derived from an EMBL/GenBank/DDBJ whole genome shotgun (WGS) entry which is preliminary data.</text>
</comment>
<dbReference type="Proteomes" id="UP001642360">
    <property type="component" value="Unassembled WGS sequence"/>
</dbReference>
<sequence length="174" mass="19380">MGNSSSQNGGFSSMRTRGMRESIMSMTYFQGLSCSISSGAGFDTHYYLSLLTGRGLCFAHRQLMANRGWHECQFENNRTCIGTRLVIDIQFGRTTSVLSNAMLPFSDVEAHNHLSFCLSEHLECLLLPVEVNLVESNALLRTLELRPPRGLFMIMQLGEGRQVVGLVGWLGVEK</sequence>
<evidence type="ECO:0000313" key="2">
    <source>
        <dbReference type="Proteomes" id="UP001642360"/>
    </source>
</evidence>
<name>A0ABC8U926_9AQUA</name>
<gene>
    <name evidence="1" type="ORF">ILEXP_LOCUS46343</name>
</gene>
<evidence type="ECO:0000313" key="1">
    <source>
        <dbReference type="EMBL" id="CAK9176490.1"/>
    </source>
</evidence>
<dbReference type="EMBL" id="CAUOFW020006835">
    <property type="protein sequence ID" value="CAK9176490.1"/>
    <property type="molecule type" value="Genomic_DNA"/>
</dbReference>
<reference evidence="1 2" key="1">
    <citation type="submission" date="2024-02" db="EMBL/GenBank/DDBJ databases">
        <authorList>
            <person name="Vignale AGUSTIN F."/>
            <person name="Sosa J E."/>
            <person name="Modenutti C."/>
        </authorList>
    </citation>
    <scope>NUCLEOTIDE SEQUENCE [LARGE SCALE GENOMIC DNA]</scope>
</reference>
<organism evidence="1 2">
    <name type="scientific">Ilex paraguariensis</name>
    <name type="common">yerba mate</name>
    <dbReference type="NCBI Taxonomy" id="185542"/>
    <lineage>
        <taxon>Eukaryota</taxon>
        <taxon>Viridiplantae</taxon>
        <taxon>Streptophyta</taxon>
        <taxon>Embryophyta</taxon>
        <taxon>Tracheophyta</taxon>
        <taxon>Spermatophyta</taxon>
        <taxon>Magnoliopsida</taxon>
        <taxon>eudicotyledons</taxon>
        <taxon>Gunneridae</taxon>
        <taxon>Pentapetalae</taxon>
        <taxon>asterids</taxon>
        <taxon>campanulids</taxon>
        <taxon>Aquifoliales</taxon>
        <taxon>Aquifoliaceae</taxon>
        <taxon>Ilex</taxon>
    </lineage>
</organism>
<protein>
    <submittedName>
        <fullName evidence="1">Uncharacterized protein</fullName>
    </submittedName>
</protein>
<proteinExistence type="predicted"/>
<accession>A0ABC8U926</accession>